<dbReference type="PANTHER" id="PTHR13260:SF0">
    <property type="entry name" value="ANAPHASE-PROMOTING COMPLEX SUBUNIT 4"/>
    <property type="match status" value="1"/>
</dbReference>
<dbReference type="AlphaFoldDB" id="A0A7R9XSM6"/>
<dbReference type="InterPro" id="IPR024789">
    <property type="entry name" value="APC4"/>
</dbReference>
<sequence length="729" mass="79818">MTSFVLARDAKLGAPATTIALCPTMDLVVVACANGGTLTAFRLNWNKLWTKTLAPELETPTRATFRPDGKVLVVGYASGAITAHATEDGECLRVITGLEGFERDARDGASGTAAEGGEGGSDGCGITCLRWIDAREGAVVRDESRAARHGWNGTRDGAREREGGASARFAGKRESWNAAGLVDHFESTGKFSALVAANANGVVAMHAFGMFRVGLWRDAFAKTGSVEALASRDDFTSVDAIVRDASRRKASFARLDAAYMAVHVREVYLVSTHAAHLKTSLERATIVVREASAKYEQGYKRRLDDQFKQFTDTLLMTEMYGEEMDLYYELRERLLMLLTTGTFDEALEHFFMTTFKMAHVKRMAKDVDVALTIVHEHLVSVVAPLMDDIMLRLNALLGLARIGYGSDGVGIDESRVEEVIKMCERFTFAIIDAGRVVTKRTMQLRAFFVYIIRAQIVAEDGDAHGAQLPSPRLDLVKEYLDLAFSKNGVSQDCLDYALSVRHDRLHTGDGVFLRGAQPPLESMLRLNDALSDGEPLSLCETLTRITREVNGVLESSCDVLSAKCAWTYADEVQDNTEQSVFSNAEAVEAHRESFHVDTLRDRVHMYRAFDGKCLRTATVTTPNELIVDACAYKGDSIALLLKPKDVMGGAKARLVLLDDGAFQALPRDGALVDLNSIQIRERVLPCVEPLAPLAVSANRGLASVLVGATRVQVYDLEDDDESDSDDDDE</sequence>
<dbReference type="InterPro" id="IPR024790">
    <property type="entry name" value="APC4_long_dom"/>
</dbReference>
<gene>
    <name evidence="8" type="ORF">OLUC0939_LOCUS5752</name>
</gene>
<dbReference type="InterPro" id="IPR015943">
    <property type="entry name" value="WD40/YVTN_repeat-like_dom_sf"/>
</dbReference>
<evidence type="ECO:0000259" key="6">
    <source>
        <dbReference type="Pfam" id="PF12894"/>
    </source>
</evidence>
<accession>A0A7R9XSM6</accession>
<evidence type="ECO:0000259" key="7">
    <source>
        <dbReference type="Pfam" id="PF12896"/>
    </source>
</evidence>
<reference evidence="8" key="1">
    <citation type="submission" date="2021-01" db="EMBL/GenBank/DDBJ databases">
        <authorList>
            <person name="Corre E."/>
            <person name="Pelletier E."/>
            <person name="Niang G."/>
            <person name="Scheremetjew M."/>
            <person name="Finn R."/>
            <person name="Kale V."/>
            <person name="Holt S."/>
            <person name="Cochrane G."/>
            <person name="Meng A."/>
            <person name="Brown T."/>
            <person name="Cohen L."/>
        </authorList>
    </citation>
    <scope>NUCLEOTIDE SEQUENCE</scope>
    <source>
        <strain evidence="8">Clade-A-BCC118000</strain>
    </source>
</reference>
<evidence type="ECO:0000313" key="8">
    <source>
        <dbReference type="EMBL" id="CAD8225012.1"/>
    </source>
</evidence>
<evidence type="ECO:0000256" key="1">
    <source>
        <dbReference type="ARBA" id="ARBA00016067"/>
    </source>
</evidence>
<dbReference type="SUPFAM" id="SSF63829">
    <property type="entry name" value="Calcium-dependent phosphotriesterase"/>
    <property type="match status" value="1"/>
</dbReference>
<evidence type="ECO:0000256" key="5">
    <source>
        <dbReference type="ARBA" id="ARBA00023306"/>
    </source>
</evidence>
<dbReference type="InterPro" id="IPR024977">
    <property type="entry name" value="Apc4-like_WD40_dom"/>
</dbReference>
<keyword evidence="2" id="KW-0132">Cell division</keyword>
<dbReference type="PANTHER" id="PTHR13260">
    <property type="entry name" value="ANAPHASE PROMOTING COMPLEX SUBUNIT 4 APC4"/>
    <property type="match status" value="1"/>
</dbReference>
<feature type="domain" description="Anaphase-promoting complex subunit 4-like WD40" evidence="6">
    <location>
        <begin position="20"/>
        <end position="131"/>
    </location>
</feature>
<keyword evidence="5" id="KW-0131">Cell cycle</keyword>
<dbReference type="GO" id="GO:0031145">
    <property type="term" value="P:anaphase-promoting complex-dependent catabolic process"/>
    <property type="evidence" value="ECO:0007669"/>
    <property type="project" value="InterPro"/>
</dbReference>
<dbReference type="GO" id="GO:0051301">
    <property type="term" value="P:cell division"/>
    <property type="evidence" value="ECO:0007669"/>
    <property type="project" value="UniProtKB-KW"/>
</dbReference>
<feature type="domain" description="Anaphase-promoting complex subunit 4 long" evidence="7">
    <location>
        <begin position="263"/>
        <end position="448"/>
    </location>
</feature>
<keyword evidence="3" id="KW-0498">Mitosis</keyword>
<evidence type="ECO:0000256" key="4">
    <source>
        <dbReference type="ARBA" id="ARBA00022786"/>
    </source>
</evidence>
<protein>
    <recommendedName>
        <fullName evidence="1">Anaphase-promoting complex subunit 4</fullName>
    </recommendedName>
</protein>
<name>A0A7R9XSM6_9CHLO</name>
<proteinExistence type="predicted"/>
<dbReference type="EMBL" id="HBDX01006711">
    <property type="protein sequence ID" value="CAD8225012.1"/>
    <property type="molecule type" value="Transcribed_RNA"/>
</dbReference>
<dbReference type="Pfam" id="PF12896">
    <property type="entry name" value="ANAPC4"/>
    <property type="match status" value="1"/>
</dbReference>
<evidence type="ECO:0000256" key="2">
    <source>
        <dbReference type="ARBA" id="ARBA00022618"/>
    </source>
</evidence>
<dbReference type="GO" id="GO:0070979">
    <property type="term" value="P:protein K11-linked ubiquitination"/>
    <property type="evidence" value="ECO:0007669"/>
    <property type="project" value="TreeGrafter"/>
</dbReference>
<dbReference type="Gene3D" id="2.130.10.10">
    <property type="entry name" value="YVTN repeat-like/Quinoprotein amine dehydrogenase"/>
    <property type="match status" value="1"/>
</dbReference>
<organism evidence="8">
    <name type="scientific">Ostreococcus sp. 'lucimarinus'</name>
    <dbReference type="NCBI Taxonomy" id="242159"/>
    <lineage>
        <taxon>Eukaryota</taxon>
        <taxon>Viridiplantae</taxon>
        <taxon>Chlorophyta</taxon>
        <taxon>Mamiellophyceae</taxon>
        <taxon>Mamiellales</taxon>
        <taxon>Bathycoccaceae</taxon>
        <taxon>Ostreococcus</taxon>
    </lineage>
</organism>
<dbReference type="GO" id="GO:0034399">
    <property type="term" value="C:nuclear periphery"/>
    <property type="evidence" value="ECO:0007669"/>
    <property type="project" value="TreeGrafter"/>
</dbReference>
<keyword evidence="4" id="KW-0833">Ubl conjugation pathway</keyword>
<dbReference type="GO" id="GO:0005680">
    <property type="term" value="C:anaphase-promoting complex"/>
    <property type="evidence" value="ECO:0007669"/>
    <property type="project" value="InterPro"/>
</dbReference>
<evidence type="ECO:0000256" key="3">
    <source>
        <dbReference type="ARBA" id="ARBA00022776"/>
    </source>
</evidence>
<dbReference type="Pfam" id="PF12894">
    <property type="entry name" value="ANAPC4_WD40"/>
    <property type="match status" value="1"/>
</dbReference>